<gene>
    <name evidence="8" type="ORF">LSALG_LOCUS5658</name>
</gene>
<dbReference type="PROSITE" id="PS51369">
    <property type="entry name" value="TCP"/>
    <property type="match status" value="1"/>
</dbReference>
<dbReference type="InterPro" id="IPR017887">
    <property type="entry name" value="TF_TCP_subgr"/>
</dbReference>
<evidence type="ECO:0000256" key="4">
    <source>
        <dbReference type="ARBA" id="ARBA00023163"/>
    </source>
</evidence>
<feature type="compositionally biased region" description="Low complexity" evidence="6">
    <location>
        <begin position="1"/>
        <end position="10"/>
    </location>
</feature>
<keyword evidence="4" id="KW-0804">Transcription</keyword>
<dbReference type="GO" id="GO:0003700">
    <property type="term" value="F:DNA-binding transcription factor activity"/>
    <property type="evidence" value="ECO:0007669"/>
    <property type="project" value="InterPro"/>
</dbReference>
<keyword evidence="3" id="KW-0238">DNA-binding</keyword>
<evidence type="ECO:0000256" key="3">
    <source>
        <dbReference type="ARBA" id="ARBA00023125"/>
    </source>
</evidence>
<evidence type="ECO:0000313" key="8">
    <source>
        <dbReference type="EMBL" id="CAI9265028.1"/>
    </source>
</evidence>
<dbReference type="EMBL" id="OX465086">
    <property type="protein sequence ID" value="CAI9265028.1"/>
    <property type="molecule type" value="Genomic_DNA"/>
</dbReference>
<protein>
    <recommendedName>
        <fullName evidence="7">TCP domain-containing protein</fullName>
    </recommendedName>
</protein>
<feature type="domain" description="TCP" evidence="7">
    <location>
        <begin position="58"/>
        <end position="112"/>
    </location>
</feature>
<feature type="compositionally biased region" description="Basic and acidic residues" evidence="6">
    <location>
        <begin position="57"/>
        <end position="69"/>
    </location>
</feature>
<evidence type="ECO:0000256" key="5">
    <source>
        <dbReference type="ARBA" id="ARBA00023242"/>
    </source>
</evidence>
<evidence type="ECO:0000313" key="9">
    <source>
        <dbReference type="Proteomes" id="UP001177003"/>
    </source>
</evidence>
<dbReference type="AlphaFoldDB" id="A0AA35VA29"/>
<evidence type="ECO:0000259" key="7">
    <source>
        <dbReference type="PROSITE" id="PS51369"/>
    </source>
</evidence>
<organism evidence="8 9">
    <name type="scientific">Lactuca saligna</name>
    <name type="common">Willowleaf lettuce</name>
    <dbReference type="NCBI Taxonomy" id="75948"/>
    <lineage>
        <taxon>Eukaryota</taxon>
        <taxon>Viridiplantae</taxon>
        <taxon>Streptophyta</taxon>
        <taxon>Embryophyta</taxon>
        <taxon>Tracheophyta</taxon>
        <taxon>Spermatophyta</taxon>
        <taxon>Magnoliopsida</taxon>
        <taxon>eudicotyledons</taxon>
        <taxon>Gunneridae</taxon>
        <taxon>Pentapetalae</taxon>
        <taxon>asterids</taxon>
        <taxon>campanulids</taxon>
        <taxon>Asterales</taxon>
        <taxon>Asteraceae</taxon>
        <taxon>Cichorioideae</taxon>
        <taxon>Cichorieae</taxon>
        <taxon>Lactucinae</taxon>
        <taxon>Lactuca</taxon>
    </lineage>
</organism>
<feature type="region of interest" description="Disordered" evidence="6">
    <location>
        <begin position="1"/>
        <end position="69"/>
    </location>
</feature>
<dbReference type="PANTHER" id="PTHR31072">
    <property type="entry name" value="TRANSCRIPTION FACTOR TCP4-RELATED"/>
    <property type="match status" value="1"/>
</dbReference>
<name>A0AA35VA29_LACSI</name>
<accession>A0AA35VA29</accession>
<keyword evidence="9" id="KW-1185">Reference proteome</keyword>
<dbReference type="Proteomes" id="UP001177003">
    <property type="component" value="Chromosome 0"/>
</dbReference>
<keyword evidence="5" id="KW-0539">Nucleus</keyword>
<proteinExistence type="predicted"/>
<evidence type="ECO:0000256" key="6">
    <source>
        <dbReference type="SAM" id="MobiDB-lite"/>
    </source>
</evidence>
<reference evidence="8" key="1">
    <citation type="submission" date="2023-04" db="EMBL/GenBank/DDBJ databases">
        <authorList>
            <person name="Vijverberg K."/>
            <person name="Xiong W."/>
            <person name="Schranz E."/>
        </authorList>
    </citation>
    <scope>NUCLEOTIDE SEQUENCE</scope>
</reference>
<dbReference type="PANTHER" id="PTHR31072:SF246">
    <property type="entry name" value="TRANSCRIPTION FACTOR, TCP-RELATED"/>
    <property type="match status" value="1"/>
</dbReference>
<evidence type="ECO:0000256" key="1">
    <source>
        <dbReference type="ARBA" id="ARBA00004123"/>
    </source>
</evidence>
<dbReference type="Pfam" id="PF03634">
    <property type="entry name" value="TCP"/>
    <property type="match status" value="1"/>
</dbReference>
<dbReference type="GO" id="GO:0005634">
    <property type="term" value="C:nucleus"/>
    <property type="evidence" value="ECO:0007669"/>
    <property type="project" value="UniProtKB-SubCell"/>
</dbReference>
<feature type="compositionally biased region" description="Basic and acidic residues" evidence="6">
    <location>
        <begin position="34"/>
        <end position="44"/>
    </location>
</feature>
<dbReference type="GO" id="GO:0043565">
    <property type="term" value="F:sequence-specific DNA binding"/>
    <property type="evidence" value="ECO:0007669"/>
    <property type="project" value="TreeGrafter"/>
</dbReference>
<keyword evidence="2" id="KW-0805">Transcription regulation</keyword>
<comment type="subcellular location">
    <subcellularLocation>
        <location evidence="1">Nucleus</location>
    </subcellularLocation>
</comment>
<evidence type="ECO:0000256" key="2">
    <source>
        <dbReference type="ARBA" id="ARBA00023015"/>
    </source>
</evidence>
<sequence>MNSPSPSSAAHPPPPPPNPSKTVASPHGLSLIPLKKEPLSDEKVFTTPPPSPPRRSSTKDRHTKVEGRGRRIRMPATCAARIFQLTRELGHKSDGETIQWLLQHAEPSIIAATGTGTIPAIAMSVNGTLKIPTNTIITVTSAAAATNTSIPNKRKLPSDFDINRNENTPTMVTTSVLAPLMTTTTQPQSFIPVWAIPYNGTAAFWAFQPSTTPFLNISTTPISFITSDDQKPTPINTTHFTTTTSASATTTTTNTQSFTDFSMNLHERKEFSFIQVLGVDGSRVNVVGSKSLKLNEGGEWVHLVGHLT</sequence>
<dbReference type="InterPro" id="IPR005333">
    <property type="entry name" value="Transcription_factor_TCP"/>
</dbReference>